<evidence type="ECO:0000313" key="1">
    <source>
        <dbReference type="EMBL" id="QNK00202.1"/>
    </source>
</evidence>
<dbReference type="AlphaFoldDB" id="A0A7G8Q094"/>
<dbReference type="EMBL" id="CP060412">
    <property type="protein sequence ID" value="QNK00202.1"/>
    <property type="molecule type" value="Genomic_DNA"/>
</dbReference>
<keyword evidence="2" id="KW-1185">Reference proteome</keyword>
<accession>A0A7G8Q094</accession>
<dbReference type="SUPFAM" id="SSF47413">
    <property type="entry name" value="lambda repressor-like DNA-binding domains"/>
    <property type="match status" value="1"/>
</dbReference>
<reference evidence="1 2" key="1">
    <citation type="submission" date="2020-08" db="EMBL/GenBank/DDBJ databases">
        <title>Dyella sp. G9 isolated from forest soil.</title>
        <authorList>
            <person name="Fu J."/>
            <person name="Qiu L."/>
        </authorList>
    </citation>
    <scope>NUCLEOTIDE SEQUENCE [LARGE SCALE GENOMIC DNA]</scope>
    <source>
        <strain evidence="1 2">G9</strain>
    </source>
</reference>
<evidence type="ECO:0008006" key="3">
    <source>
        <dbReference type="Google" id="ProtNLM"/>
    </source>
</evidence>
<dbReference type="Gene3D" id="1.10.260.40">
    <property type="entry name" value="lambda repressor-like DNA-binding domains"/>
    <property type="match status" value="1"/>
</dbReference>
<protein>
    <recommendedName>
        <fullName evidence="3">Addiction module antidote protein, HigA family</fullName>
    </recommendedName>
</protein>
<proteinExistence type="predicted"/>
<name>A0A7G8Q094_9GAMM</name>
<dbReference type="InterPro" id="IPR001387">
    <property type="entry name" value="Cro/C1-type_HTH"/>
</dbReference>
<gene>
    <name evidence="1" type="ORF">H8F01_13880</name>
</gene>
<dbReference type="InterPro" id="IPR010982">
    <property type="entry name" value="Lambda_DNA-bd_dom_sf"/>
</dbReference>
<dbReference type="GO" id="GO:0003677">
    <property type="term" value="F:DNA binding"/>
    <property type="evidence" value="ECO:0007669"/>
    <property type="project" value="InterPro"/>
</dbReference>
<evidence type="ECO:0000313" key="2">
    <source>
        <dbReference type="Proteomes" id="UP000515873"/>
    </source>
</evidence>
<dbReference type="CDD" id="cd00093">
    <property type="entry name" value="HTH_XRE"/>
    <property type="match status" value="1"/>
</dbReference>
<dbReference type="RefSeq" id="WP_187055682.1">
    <property type="nucleotide sequence ID" value="NZ_CP060412.1"/>
</dbReference>
<organism evidence="1 2">
    <name type="scientific">Dyella telluris</name>
    <dbReference type="NCBI Taxonomy" id="2763498"/>
    <lineage>
        <taxon>Bacteria</taxon>
        <taxon>Pseudomonadati</taxon>
        <taxon>Pseudomonadota</taxon>
        <taxon>Gammaproteobacteria</taxon>
        <taxon>Lysobacterales</taxon>
        <taxon>Rhodanobacteraceae</taxon>
        <taxon>Dyella</taxon>
    </lineage>
</organism>
<dbReference type="Proteomes" id="UP000515873">
    <property type="component" value="Chromosome"/>
</dbReference>
<dbReference type="KEGG" id="dtl:H8F01_13880"/>
<sequence length="105" mass="11878">MMLLSIHPQLRIDDDVPLRAPATVLQLDHMIPEALTVAQLARRSGIPAWHLHRLLTGQPLYAEEAFRLAAALHTSPLYWLMLQARHDLEKFRRESMPGGLGVHST</sequence>